<evidence type="ECO:0000256" key="11">
    <source>
        <dbReference type="PROSITE-ProRule" id="PRU00560"/>
    </source>
</evidence>
<keyword evidence="2 11" id="KW-0547">Nucleotide-binding</keyword>
<dbReference type="Gene3D" id="1.10.10.160">
    <property type="match status" value="1"/>
</dbReference>
<dbReference type="EMBL" id="MEWR01000023">
    <property type="protein sequence ID" value="OGC81588.1"/>
    <property type="molecule type" value="Genomic_DNA"/>
</dbReference>
<dbReference type="Gene3D" id="1.10.486.10">
    <property type="entry name" value="PCRA, domain 4"/>
    <property type="match status" value="1"/>
</dbReference>
<comment type="similarity">
    <text evidence="1">Belongs to the helicase family. UvrD subfamily.</text>
</comment>
<dbReference type="SUPFAM" id="SSF52540">
    <property type="entry name" value="P-loop containing nucleoside triphosphate hydrolases"/>
    <property type="match status" value="1"/>
</dbReference>
<evidence type="ECO:0000256" key="3">
    <source>
        <dbReference type="ARBA" id="ARBA00022801"/>
    </source>
</evidence>
<evidence type="ECO:0000256" key="2">
    <source>
        <dbReference type="ARBA" id="ARBA00022741"/>
    </source>
</evidence>
<accession>A0A1F4XJ05</accession>
<dbReference type="AlphaFoldDB" id="A0A1F4XJ05"/>
<dbReference type="PANTHER" id="PTHR11070:SF2">
    <property type="entry name" value="ATP-DEPENDENT DNA HELICASE SRS2"/>
    <property type="match status" value="1"/>
</dbReference>
<organism evidence="14 15">
    <name type="scientific">Candidatus Abawacabacteria bacterium RBG_16_42_10</name>
    <dbReference type="NCBI Taxonomy" id="1817814"/>
    <lineage>
        <taxon>Bacteria</taxon>
        <taxon>Candidatus Abawacaibacteriota</taxon>
    </lineage>
</organism>
<dbReference type="Pfam" id="PF21196">
    <property type="entry name" value="PcrA_UvrD_tudor"/>
    <property type="match status" value="1"/>
</dbReference>
<keyword evidence="7" id="KW-0413">Isomerase</keyword>
<dbReference type="Gene3D" id="3.40.50.300">
    <property type="entry name" value="P-loop containing nucleotide triphosphate hydrolases"/>
    <property type="match status" value="2"/>
</dbReference>
<evidence type="ECO:0000256" key="5">
    <source>
        <dbReference type="ARBA" id="ARBA00022840"/>
    </source>
</evidence>
<dbReference type="EC" id="5.6.2.4" evidence="9"/>
<dbReference type="GO" id="GO:0016887">
    <property type="term" value="F:ATP hydrolysis activity"/>
    <property type="evidence" value="ECO:0007669"/>
    <property type="project" value="RHEA"/>
</dbReference>
<dbReference type="GO" id="GO:0005524">
    <property type="term" value="F:ATP binding"/>
    <property type="evidence" value="ECO:0007669"/>
    <property type="project" value="UniProtKB-UniRule"/>
</dbReference>
<dbReference type="InterPro" id="IPR014016">
    <property type="entry name" value="UvrD-like_ATP-bd"/>
</dbReference>
<sequence length="720" mass="82514">MILQDLNNEQKEVVVHEKGPLLVLAGAGSGKTKALTHRIAYLMTERHISGNNILAVTFTNKAAGEMRTRVEKLLSQQGSISGQPVLGTFHSLCARFLRADIHYLGFKNSFVIYDDQDQLQVVRSVLTRMNLDPKKFVPKAILSHISQAKSELVDPDKYRKLANDYFQEMVAKIYPEYEKTLLANNGLDFDDLIFKTVQLFQQFPDVLDRYQERFRFILVDEYQDTNHAQYVFLNMLAEKYRNIMVVGDDWQGIYSWRGADIRNILNFEKDYSETKTIKLERNYRSTQLILDASHKIIEKNQERTDKKLWTDREKGELIEIVEAQDEREEADLIVQKIRRSGKPMREQVVLYRTNAQSRPLEEALMRMGLPYQIIGGVRFYQRQEIKDILAYLSLIVNHQDTVALQRIINVPPRKIGKVAWEKIMHFFGEEPVAVNLGLARAYEMGELTEQTKRSINTFLSLLQKLQELGRELPASKVIREVVNRTGYQEYLLDGTEEGEERFENVKELLTVARKYDHLVPELSLATFLEEVALISDLDNMGKDEKDTITLMSVHAAKGLEFSSVYIAGLEENIFPHSRSQLDPEQAEEERRLMYVAMTRAAHNLHLFYTRRRSLYGSTQMNPPSRFISDIPSELTKVSGRYGDSYSFNLGGNSAVIRTAKPEIAIQALAEELYKVGEKVMHNSFGEGVIVEIRGDVVTVAFPGKGIKKLAASIAPLKKID</sequence>
<dbReference type="GO" id="GO:0003677">
    <property type="term" value="F:DNA binding"/>
    <property type="evidence" value="ECO:0007669"/>
    <property type="project" value="UniProtKB-KW"/>
</dbReference>
<dbReference type="Pfam" id="PF00580">
    <property type="entry name" value="UvrD-helicase"/>
    <property type="match status" value="1"/>
</dbReference>
<protein>
    <recommendedName>
        <fullName evidence="9">DNA 3'-5' helicase</fullName>
        <ecNumber evidence="9">5.6.2.4</ecNumber>
    </recommendedName>
</protein>
<comment type="catalytic activity">
    <reaction evidence="8">
        <text>Couples ATP hydrolysis with the unwinding of duplex DNA by translocating in the 3'-5' direction.</text>
        <dbReference type="EC" id="5.6.2.4"/>
    </reaction>
</comment>
<evidence type="ECO:0000256" key="8">
    <source>
        <dbReference type="ARBA" id="ARBA00034617"/>
    </source>
</evidence>
<gene>
    <name evidence="14" type="ORF">A2V81_04905</name>
</gene>
<dbReference type="GO" id="GO:0043138">
    <property type="term" value="F:3'-5' DNA helicase activity"/>
    <property type="evidence" value="ECO:0007669"/>
    <property type="project" value="UniProtKB-EC"/>
</dbReference>
<dbReference type="InterPro" id="IPR014017">
    <property type="entry name" value="DNA_helicase_UvrD-like_C"/>
</dbReference>
<reference evidence="14 15" key="1">
    <citation type="journal article" date="2016" name="Nat. Commun.">
        <title>Thousands of microbial genomes shed light on interconnected biogeochemical processes in an aquifer system.</title>
        <authorList>
            <person name="Anantharaman K."/>
            <person name="Brown C.T."/>
            <person name="Hug L.A."/>
            <person name="Sharon I."/>
            <person name="Castelle C.J."/>
            <person name="Probst A.J."/>
            <person name="Thomas B.C."/>
            <person name="Singh A."/>
            <person name="Wilkins M.J."/>
            <person name="Karaoz U."/>
            <person name="Brodie E.L."/>
            <person name="Williams K.H."/>
            <person name="Hubbard S.S."/>
            <person name="Banfield J.F."/>
        </authorList>
    </citation>
    <scope>NUCLEOTIDE SEQUENCE [LARGE SCALE GENOMIC DNA]</scope>
</reference>
<evidence type="ECO:0000313" key="14">
    <source>
        <dbReference type="EMBL" id="OGC81588.1"/>
    </source>
</evidence>
<dbReference type="FunFam" id="1.10.10.160:FF:000001">
    <property type="entry name" value="ATP-dependent DNA helicase"/>
    <property type="match status" value="1"/>
</dbReference>
<evidence type="ECO:0000313" key="15">
    <source>
        <dbReference type="Proteomes" id="UP000177614"/>
    </source>
</evidence>
<dbReference type="InterPro" id="IPR027417">
    <property type="entry name" value="P-loop_NTPase"/>
</dbReference>
<keyword evidence="6" id="KW-0238">DNA-binding</keyword>
<proteinExistence type="inferred from homology"/>
<dbReference type="PROSITE" id="PS51217">
    <property type="entry name" value="UVRD_HELICASE_CTER"/>
    <property type="match status" value="1"/>
</dbReference>
<evidence type="ECO:0000259" key="13">
    <source>
        <dbReference type="PROSITE" id="PS51217"/>
    </source>
</evidence>
<dbReference type="PROSITE" id="PS51198">
    <property type="entry name" value="UVRD_HELICASE_ATP_BIND"/>
    <property type="match status" value="1"/>
</dbReference>
<evidence type="ECO:0000259" key="12">
    <source>
        <dbReference type="PROSITE" id="PS51198"/>
    </source>
</evidence>
<evidence type="ECO:0000256" key="9">
    <source>
        <dbReference type="ARBA" id="ARBA00034808"/>
    </source>
</evidence>
<feature type="binding site" evidence="11">
    <location>
        <begin position="25"/>
        <end position="32"/>
    </location>
    <ligand>
        <name>ATP</name>
        <dbReference type="ChEBI" id="CHEBI:30616"/>
    </ligand>
</feature>
<comment type="caution">
    <text evidence="14">The sequence shown here is derived from an EMBL/GenBank/DDBJ whole genome shotgun (WGS) entry which is preliminary data.</text>
</comment>
<keyword evidence="4 11" id="KW-0347">Helicase</keyword>
<dbReference type="InterPro" id="IPR000212">
    <property type="entry name" value="DNA_helicase_UvrD/REP"/>
</dbReference>
<evidence type="ECO:0000256" key="6">
    <source>
        <dbReference type="ARBA" id="ARBA00023125"/>
    </source>
</evidence>
<dbReference type="Proteomes" id="UP000177614">
    <property type="component" value="Unassembled WGS sequence"/>
</dbReference>
<dbReference type="CDD" id="cd18807">
    <property type="entry name" value="SF1_C_UvrD"/>
    <property type="match status" value="1"/>
</dbReference>
<dbReference type="GO" id="GO:0000725">
    <property type="term" value="P:recombinational repair"/>
    <property type="evidence" value="ECO:0007669"/>
    <property type="project" value="TreeGrafter"/>
</dbReference>
<evidence type="ECO:0000256" key="10">
    <source>
        <dbReference type="ARBA" id="ARBA00048988"/>
    </source>
</evidence>
<keyword evidence="3 11" id="KW-0378">Hydrolase</keyword>
<keyword evidence="5 11" id="KW-0067">ATP-binding</keyword>
<dbReference type="Pfam" id="PF13361">
    <property type="entry name" value="UvrD_C"/>
    <property type="match status" value="1"/>
</dbReference>
<dbReference type="InterPro" id="IPR013986">
    <property type="entry name" value="DExx_box_DNA_helicase_dom_sf"/>
</dbReference>
<dbReference type="GO" id="GO:0009314">
    <property type="term" value="P:response to radiation"/>
    <property type="evidence" value="ECO:0007669"/>
    <property type="project" value="UniProtKB-ARBA"/>
</dbReference>
<feature type="domain" description="UvrD-like helicase C-terminal" evidence="13">
    <location>
        <begin position="287"/>
        <end position="558"/>
    </location>
</feature>
<dbReference type="CDD" id="cd17932">
    <property type="entry name" value="DEXQc_UvrD"/>
    <property type="match status" value="1"/>
</dbReference>
<name>A0A1F4XJ05_9BACT</name>
<dbReference type="GO" id="GO:0033202">
    <property type="term" value="C:DNA helicase complex"/>
    <property type="evidence" value="ECO:0007669"/>
    <property type="project" value="TreeGrafter"/>
</dbReference>
<feature type="domain" description="UvrD-like helicase ATP-binding" evidence="12">
    <location>
        <begin position="4"/>
        <end position="286"/>
    </location>
</feature>
<comment type="catalytic activity">
    <reaction evidence="10">
        <text>ATP + H2O = ADP + phosphate + H(+)</text>
        <dbReference type="Rhea" id="RHEA:13065"/>
        <dbReference type="ChEBI" id="CHEBI:15377"/>
        <dbReference type="ChEBI" id="CHEBI:15378"/>
        <dbReference type="ChEBI" id="CHEBI:30616"/>
        <dbReference type="ChEBI" id="CHEBI:43474"/>
        <dbReference type="ChEBI" id="CHEBI:456216"/>
        <dbReference type="EC" id="5.6.2.4"/>
    </reaction>
</comment>
<evidence type="ECO:0000256" key="7">
    <source>
        <dbReference type="ARBA" id="ARBA00023235"/>
    </source>
</evidence>
<evidence type="ECO:0000256" key="4">
    <source>
        <dbReference type="ARBA" id="ARBA00022806"/>
    </source>
</evidence>
<dbReference type="STRING" id="1817814.A2V81_04905"/>
<evidence type="ECO:0000256" key="1">
    <source>
        <dbReference type="ARBA" id="ARBA00009922"/>
    </source>
</evidence>
<dbReference type="GO" id="GO:0005829">
    <property type="term" value="C:cytosol"/>
    <property type="evidence" value="ECO:0007669"/>
    <property type="project" value="TreeGrafter"/>
</dbReference>
<dbReference type="PANTHER" id="PTHR11070">
    <property type="entry name" value="UVRD / RECB / PCRA DNA HELICASE FAMILY MEMBER"/>
    <property type="match status" value="1"/>
</dbReference>